<dbReference type="AlphaFoldDB" id="Q82NN8"/>
<sequence>MAMSSRRGDRTPTFTEQARRRQIIECTIDLISTQGYPATSLSAIAEAAGLSKAAILYHFSSKDNLTKATFAYVLEQFRAFVTERVLVASDPRAAVVAYVRAMVGYQQANRRHVRVITEMLLGDGGGTRLKEPGGHDTGGRWEELAALLTTGQKAGDFREFDAQVTSLAIGGAIDGVVAHWLSHPELDLDAAADELETFTLNAIECRTPRRR</sequence>
<dbReference type="KEGG" id="sma:SAVERM_1263"/>
<keyword evidence="3" id="KW-0804">Transcription</keyword>
<evidence type="ECO:0000256" key="1">
    <source>
        <dbReference type="ARBA" id="ARBA00023015"/>
    </source>
</evidence>
<dbReference type="PRINTS" id="PR00455">
    <property type="entry name" value="HTHTETR"/>
</dbReference>
<dbReference type="PROSITE" id="PS50977">
    <property type="entry name" value="HTH_TETR_2"/>
    <property type="match status" value="1"/>
</dbReference>
<keyword evidence="2 4" id="KW-0238">DNA-binding</keyword>
<reference evidence="6 7" key="2">
    <citation type="journal article" date="2003" name="Nat. Biotechnol.">
        <title>Complete genome sequence and comparative analysis of the industrial microorganism Streptomyces avermitilis.</title>
        <authorList>
            <person name="Ikeda H."/>
            <person name="Ishikawa J."/>
            <person name="Hanamoto A."/>
            <person name="Shinose M."/>
            <person name="Kikuchi H."/>
            <person name="Shiba T."/>
            <person name="Sakaki Y."/>
            <person name="Hattori M."/>
            <person name="Omura S."/>
        </authorList>
    </citation>
    <scope>NUCLEOTIDE SEQUENCE [LARGE SCALE GENOMIC DNA]</scope>
    <source>
        <strain evidence="7">ATCC 31267 / DSM 46492 / JCM 5070 / NBRC 14893 / NCIMB 12804 / NRRL 8165 / MA-4680</strain>
    </source>
</reference>
<keyword evidence="7" id="KW-1185">Reference proteome</keyword>
<gene>
    <name evidence="6" type="ORF">SAVERM_1263</name>
</gene>
<dbReference type="InterPro" id="IPR050109">
    <property type="entry name" value="HTH-type_TetR-like_transc_reg"/>
</dbReference>
<organism evidence="6 7">
    <name type="scientific">Streptomyces avermitilis (strain ATCC 31267 / DSM 46492 / JCM 5070 / NBRC 14893 / NCIMB 12804 / NRRL 8165 / MA-4680)</name>
    <dbReference type="NCBI Taxonomy" id="227882"/>
    <lineage>
        <taxon>Bacteria</taxon>
        <taxon>Bacillati</taxon>
        <taxon>Actinomycetota</taxon>
        <taxon>Actinomycetes</taxon>
        <taxon>Kitasatosporales</taxon>
        <taxon>Streptomycetaceae</taxon>
        <taxon>Streptomyces</taxon>
    </lineage>
</organism>
<dbReference type="PANTHER" id="PTHR30055">
    <property type="entry name" value="HTH-TYPE TRANSCRIPTIONAL REGULATOR RUTR"/>
    <property type="match status" value="1"/>
</dbReference>
<dbReference type="GO" id="GO:0000976">
    <property type="term" value="F:transcription cis-regulatory region binding"/>
    <property type="evidence" value="ECO:0007669"/>
    <property type="project" value="TreeGrafter"/>
</dbReference>
<dbReference type="HOGENOM" id="CLU_069356_15_5_11"/>
<dbReference type="PANTHER" id="PTHR30055:SF234">
    <property type="entry name" value="HTH-TYPE TRANSCRIPTIONAL REGULATOR BETI"/>
    <property type="match status" value="1"/>
</dbReference>
<dbReference type="SUPFAM" id="SSF46689">
    <property type="entry name" value="Homeodomain-like"/>
    <property type="match status" value="1"/>
</dbReference>
<dbReference type="EMBL" id="BA000030">
    <property type="protein sequence ID" value="BAC68973.1"/>
    <property type="molecule type" value="Genomic_DNA"/>
</dbReference>
<evidence type="ECO:0000256" key="2">
    <source>
        <dbReference type="ARBA" id="ARBA00023125"/>
    </source>
</evidence>
<dbReference type="Gene3D" id="1.10.10.60">
    <property type="entry name" value="Homeodomain-like"/>
    <property type="match status" value="1"/>
</dbReference>
<reference evidence="6 7" key="3">
    <citation type="journal article" date="2014" name="J. Ind. Microbiol. Biotechnol.">
        <title>Genome mining of the Streptomyces avermitilis genome and development of genome-minimized hosts for heterologous expression of biosynthetic gene clusters.</title>
        <authorList>
            <person name="Ikeda H."/>
            <person name="Shin-ya K."/>
            <person name="Omura S."/>
        </authorList>
    </citation>
    <scope>NUCLEOTIDE SEQUENCE [LARGE SCALE GENOMIC DNA]</scope>
    <source>
        <strain evidence="7">ATCC 31267 / DSM 46492 / JCM 5070 / NBRC 14893 / NCIMB 12804 / NRRL 8165 / MA-4680</strain>
    </source>
</reference>
<accession>Q82NN8</accession>
<dbReference type="Pfam" id="PF00440">
    <property type="entry name" value="TetR_N"/>
    <property type="match status" value="1"/>
</dbReference>
<protein>
    <submittedName>
        <fullName evidence="6">TetR-family transcriptional regulator</fullName>
    </submittedName>
</protein>
<proteinExistence type="predicted"/>
<evidence type="ECO:0000256" key="3">
    <source>
        <dbReference type="ARBA" id="ARBA00023163"/>
    </source>
</evidence>
<evidence type="ECO:0000256" key="4">
    <source>
        <dbReference type="PROSITE-ProRule" id="PRU00335"/>
    </source>
</evidence>
<dbReference type="SUPFAM" id="SSF48498">
    <property type="entry name" value="Tetracyclin repressor-like, C-terminal domain"/>
    <property type="match status" value="1"/>
</dbReference>
<dbReference type="GO" id="GO:0003700">
    <property type="term" value="F:DNA-binding transcription factor activity"/>
    <property type="evidence" value="ECO:0007669"/>
    <property type="project" value="TreeGrafter"/>
</dbReference>
<dbReference type="Gene3D" id="1.10.357.10">
    <property type="entry name" value="Tetracycline Repressor, domain 2"/>
    <property type="match status" value="1"/>
</dbReference>
<evidence type="ECO:0000313" key="6">
    <source>
        <dbReference type="EMBL" id="BAC68973.1"/>
    </source>
</evidence>
<evidence type="ECO:0000313" key="7">
    <source>
        <dbReference type="Proteomes" id="UP000000428"/>
    </source>
</evidence>
<reference evidence="6 7" key="1">
    <citation type="journal article" date="2001" name="Proc. Natl. Acad. Sci. U.S.A.">
        <title>Genome sequence of an industrial microorganism Streptomyces avermitilis: deducing the ability of producing secondary metabolites.</title>
        <authorList>
            <person name="Omura S."/>
            <person name="Ikeda H."/>
            <person name="Ishikawa J."/>
            <person name="Hanamoto A."/>
            <person name="Takahashi C."/>
            <person name="Shinose M."/>
            <person name="Takahashi Y."/>
            <person name="Horikawa H."/>
            <person name="Nakazawa H."/>
            <person name="Osonoe T."/>
            <person name="Kikuchi H."/>
            <person name="Shiba T."/>
            <person name="Sakaki Y."/>
            <person name="Hattori M."/>
        </authorList>
    </citation>
    <scope>NUCLEOTIDE SEQUENCE [LARGE SCALE GENOMIC DNA]</scope>
    <source>
        <strain evidence="7">ATCC 31267 / DSM 46492 / JCM 5070 / NBRC 14893 / NCIMB 12804 / NRRL 8165 / MA-4680</strain>
    </source>
</reference>
<dbReference type="InterPro" id="IPR009057">
    <property type="entry name" value="Homeodomain-like_sf"/>
</dbReference>
<evidence type="ECO:0000259" key="5">
    <source>
        <dbReference type="PROSITE" id="PS50977"/>
    </source>
</evidence>
<name>Q82NN8_STRAW</name>
<keyword evidence="1" id="KW-0805">Transcription regulation</keyword>
<feature type="domain" description="HTH tetR-type" evidence="5">
    <location>
        <begin position="17"/>
        <end position="77"/>
    </location>
</feature>
<feature type="DNA-binding region" description="H-T-H motif" evidence="4">
    <location>
        <begin position="40"/>
        <end position="59"/>
    </location>
</feature>
<dbReference type="InterPro" id="IPR001647">
    <property type="entry name" value="HTH_TetR"/>
</dbReference>
<dbReference type="Proteomes" id="UP000000428">
    <property type="component" value="Chromosome"/>
</dbReference>
<dbReference type="eggNOG" id="COG1309">
    <property type="taxonomic scope" value="Bacteria"/>
</dbReference>
<dbReference type="InterPro" id="IPR036271">
    <property type="entry name" value="Tet_transcr_reg_TetR-rel_C_sf"/>
</dbReference>